<keyword evidence="1" id="KW-0812">Transmembrane</keyword>
<evidence type="ECO:0000313" key="2">
    <source>
        <dbReference type="EMBL" id="EXZ71745.1"/>
    </source>
</evidence>
<protein>
    <submittedName>
        <fullName evidence="2">Uncharacterized protein</fullName>
    </submittedName>
</protein>
<dbReference type="Proteomes" id="UP000020938">
    <property type="component" value="Unassembled WGS sequence"/>
</dbReference>
<evidence type="ECO:0000313" key="3">
    <source>
        <dbReference type="Proteomes" id="UP000020938"/>
    </source>
</evidence>
<name>A0A016AK21_BACFG</name>
<dbReference type="EMBL" id="JGDS01000064">
    <property type="protein sequence ID" value="EXZ71745.1"/>
    <property type="molecule type" value="Genomic_DNA"/>
</dbReference>
<dbReference type="AlphaFoldDB" id="A0A016AK21"/>
<sequence>MFVMKKRSLSKNIITKKIFYFYLYFSGIFLSMMASNTRDNSLITKKHFCHLKIG</sequence>
<evidence type="ECO:0000256" key="1">
    <source>
        <dbReference type="SAM" id="Phobius"/>
    </source>
</evidence>
<proteinExistence type="predicted"/>
<organism evidence="2 3">
    <name type="scientific">Bacteroides fragilis str. 3976T8</name>
    <dbReference type="NCBI Taxonomy" id="1339314"/>
    <lineage>
        <taxon>Bacteria</taxon>
        <taxon>Pseudomonadati</taxon>
        <taxon>Bacteroidota</taxon>
        <taxon>Bacteroidia</taxon>
        <taxon>Bacteroidales</taxon>
        <taxon>Bacteroidaceae</taxon>
        <taxon>Bacteroides</taxon>
    </lineage>
</organism>
<accession>A0A016AK21</accession>
<feature type="transmembrane region" description="Helical" evidence="1">
    <location>
        <begin position="20"/>
        <end position="37"/>
    </location>
</feature>
<comment type="caution">
    <text evidence="2">The sequence shown here is derived from an EMBL/GenBank/DDBJ whole genome shotgun (WGS) entry which is preliminary data.</text>
</comment>
<gene>
    <name evidence="2" type="ORF">M123_3971</name>
</gene>
<keyword evidence="1" id="KW-0472">Membrane</keyword>
<keyword evidence="1" id="KW-1133">Transmembrane helix</keyword>
<reference evidence="2 3" key="1">
    <citation type="submission" date="2014-02" db="EMBL/GenBank/DDBJ databases">
        <authorList>
            <person name="Sears C."/>
            <person name="Carroll K."/>
            <person name="Sack B.R."/>
            <person name="Qadri F."/>
            <person name="Myers L.L."/>
            <person name="Chung G.-T."/>
            <person name="Escheverria P."/>
            <person name="Fraser C.M."/>
            <person name="Sadzewicz L."/>
            <person name="Shefchek K.A."/>
            <person name="Tallon L."/>
            <person name="Das S.P."/>
            <person name="Daugherty S."/>
            <person name="Mongodin E.F."/>
        </authorList>
    </citation>
    <scope>NUCLEOTIDE SEQUENCE [LARGE SCALE GENOMIC DNA]</scope>
    <source>
        <strain evidence="2 3">3976T8</strain>
    </source>
</reference>